<evidence type="ECO:0000259" key="1">
    <source>
        <dbReference type="Pfam" id="PF01408"/>
    </source>
</evidence>
<dbReference type="Gene3D" id="3.40.50.720">
    <property type="entry name" value="NAD(P)-binding Rossmann-like Domain"/>
    <property type="match status" value="1"/>
</dbReference>
<dbReference type="Proteomes" id="UP001209276">
    <property type="component" value="Unassembled WGS sequence"/>
</dbReference>
<dbReference type="InterPro" id="IPR036291">
    <property type="entry name" value="NAD(P)-bd_dom_sf"/>
</dbReference>
<dbReference type="Gene3D" id="3.30.360.10">
    <property type="entry name" value="Dihydrodipicolinate Reductase, domain 2"/>
    <property type="match status" value="1"/>
</dbReference>
<organism evidence="3 4">
    <name type="scientific">Paenibacillus thiaminolyticus</name>
    <name type="common">Bacillus thiaminolyticus</name>
    <dbReference type="NCBI Taxonomy" id="49283"/>
    <lineage>
        <taxon>Bacteria</taxon>
        <taxon>Bacillati</taxon>
        <taxon>Bacillota</taxon>
        <taxon>Bacilli</taxon>
        <taxon>Bacillales</taxon>
        <taxon>Paenibacillaceae</taxon>
        <taxon>Paenibacillus</taxon>
    </lineage>
</organism>
<dbReference type="PANTHER" id="PTHR43377">
    <property type="entry name" value="BILIVERDIN REDUCTASE A"/>
    <property type="match status" value="1"/>
</dbReference>
<reference evidence="3 4" key="1">
    <citation type="submission" date="2019-07" db="EMBL/GenBank/DDBJ databases">
        <title>Paenibacillus thiaminolyticus NRRL B-4156.</title>
        <authorList>
            <person name="Hehnly C."/>
            <person name="Zhang L."/>
        </authorList>
    </citation>
    <scope>NUCLEOTIDE SEQUENCE [LARGE SCALE GENOMIC DNA]</scope>
    <source>
        <strain evidence="3 4">NRRL B-4156</strain>
    </source>
</reference>
<dbReference type="GeneID" id="76997186"/>
<evidence type="ECO:0000313" key="3">
    <source>
        <dbReference type="EMBL" id="QDM44547.1"/>
    </source>
</evidence>
<gene>
    <name evidence="3" type="ORF">FLT43_14575</name>
    <name evidence="2" type="ORF">M5W83_18625</name>
</gene>
<dbReference type="Proteomes" id="UP000315377">
    <property type="component" value="Chromosome"/>
</dbReference>
<sequence>MEIAVIGLGSMGKRRIKLLQKNVRDIIIYGVDLRKDRRDEALSLLGIETYSTLEELRDSNLLAVIICTSPNTHQDMIKQAIDYRLHVFTEINLNSEYYDEILDLAAKNDVKLFLSSTFLYRKEIQYINSLVEKSNRKMFYRYHVGQYLKDWHPWESYRDFFVAHKETNGCREILAIELPWITEVFGHINNYLVVKNKVSNLDIDYPDNYSVILEHNNGTVGTINVNVVSKIAKRDFELIGEEFQVQWNGSPTGLQVWNNEKNKMDNIILYNDFINDKAYASSIIEDAYLEELNEFIRYISGKITEPKYSFEKDKYILQVIDGVEGDI</sequence>
<dbReference type="InterPro" id="IPR000683">
    <property type="entry name" value="Gfo/Idh/MocA-like_OxRdtase_N"/>
</dbReference>
<dbReference type="RefSeq" id="WP_087440219.1">
    <property type="nucleotide sequence ID" value="NZ_CABMNB010000003.1"/>
</dbReference>
<dbReference type="EMBL" id="JAMDMM010000036">
    <property type="protein sequence ID" value="MCY9609163.1"/>
    <property type="molecule type" value="Genomic_DNA"/>
</dbReference>
<evidence type="ECO:0000313" key="2">
    <source>
        <dbReference type="EMBL" id="MCY9609163.1"/>
    </source>
</evidence>
<evidence type="ECO:0000313" key="5">
    <source>
        <dbReference type="Proteomes" id="UP001209276"/>
    </source>
</evidence>
<protein>
    <submittedName>
        <fullName evidence="3">Gfo/Idh/MocA family oxidoreductase</fullName>
    </submittedName>
</protein>
<proteinExistence type="predicted"/>
<dbReference type="AlphaFoldDB" id="A0AAP9DUQ9"/>
<dbReference type="InterPro" id="IPR051450">
    <property type="entry name" value="Gfo/Idh/MocA_Oxidoreductases"/>
</dbReference>
<dbReference type="Pfam" id="PF01408">
    <property type="entry name" value="GFO_IDH_MocA"/>
    <property type="match status" value="1"/>
</dbReference>
<keyword evidence="5" id="KW-1185">Reference proteome</keyword>
<evidence type="ECO:0000313" key="4">
    <source>
        <dbReference type="Proteomes" id="UP000315377"/>
    </source>
</evidence>
<dbReference type="GO" id="GO:0000166">
    <property type="term" value="F:nucleotide binding"/>
    <property type="evidence" value="ECO:0007669"/>
    <property type="project" value="InterPro"/>
</dbReference>
<dbReference type="SUPFAM" id="SSF51735">
    <property type="entry name" value="NAD(P)-binding Rossmann-fold domains"/>
    <property type="match status" value="1"/>
</dbReference>
<accession>A0AAP9DUQ9</accession>
<feature type="domain" description="Gfo/Idh/MocA-like oxidoreductase N-terminal" evidence="1">
    <location>
        <begin position="2"/>
        <end position="113"/>
    </location>
</feature>
<dbReference type="EMBL" id="CP041405">
    <property type="protein sequence ID" value="QDM44547.1"/>
    <property type="molecule type" value="Genomic_DNA"/>
</dbReference>
<name>A0AAP9DUQ9_PANTH</name>
<dbReference type="SUPFAM" id="SSF55347">
    <property type="entry name" value="Glyceraldehyde-3-phosphate dehydrogenase-like, C-terminal domain"/>
    <property type="match status" value="1"/>
</dbReference>
<dbReference type="PANTHER" id="PTHR43377:SF1">
    <property type="entry name" value="BILIVERDIN REDUCTASE A"/>
    <property type="match status" value="1"/>
</dbReference>
<reference evidence="2 5" key="2">
    <citation type="submission" date="2022-05" db="EMBL/GenBank/DDBJ databases">
        <title>Genome Sequencing of Bee-Associated Microbes.</title>
        <authorList>
            <person name="Dunlap C."/>
        </authorList>
    </citation>
    <scope>NUCLEOTIDE SEQUENCE [LARGE SCALE GENOMIC DNA]</scope>
    <source>
        <strain evidence="2 5">NRRL B-14613</strain>
    </source>
</reference>